<sequence length="97" mass="11102">MATNVLLRGTERYDTVQSCSANREELMDYGQPTSPRRHKHHVIRRRLKSIRDAAATPVCPHDGRPAQLSRGHNMLPRRCGSRLIGCEQHLTSHEQYS</sequence>
<organism evidence="2 3">
    <name type="scientific">Angiostrongylus cantonensis</name>
    <name type="common">Rat lungworm</name>
    <dbReference type="NCBI Taxonomy" id="6313"/>
    <lineage>
        <taxon>Eukaryota</taxon>
        <taxon>Metazoa</taxon>
        <taxon>Ecdysozoa</taxon>
        <taxon>Nematoda</taxon>
        <taxon>Chromadorea</taxon>
        <taxon>Rhabditida</taxon>
        <taxon>Rhabditina</taxon>
        <taxon>Rhabditomorpha</taxon>
        <taxon>Strongyloidea</taxon>
        <taxon>Metastrongylidae</taxon>
        <taxon>Angiostrongylus</taxon>
    </lineage>
</organism>
<name>A0A0K0D262_ANGCA</name>
<evidence type="ECO:0000313" key="3">
    <source>
        <dbReference type="WBParaSite" id="ACAC_0000415701-mRNA-1"/>
    </source>
</evidence>
<accession>A0A0K0D262</accession>
<evidence type="ECO:0000256" key="1">
    <source>
        <dbReference type="SAM" id="MobiDB-lite"/>
    </source>
</evidence>
<keyword evidence="2" id="KW-1185">Reference proteome</keyword>
<proteinExistence type="predicted"/>
<evidence type="ECO:0000313" key="2">
    <source>
        <dbReference type="Proteomes" id="UP000035642"/>
    </source>
</evidence>
<dbReference type="AlphaFoldDB" id="A0A0K0D262"/>
<reference evidence="3" key="2">
    <citation type="submission" date="2017-02" db="UniProtKB">
        <authorList>
            <consortium name="WormBaseParasite"/>
        </authorList>
    </citation>
    <scope>IDENTIFICATION</scope>
</reference>
<feature type="region of interest" description="Disordered" evidence="1">
    <location>
        <begin position="53"/>
        <end position="73"/>
    </location>
</feature>
<dbReference type="Proteomes" id="UP000035642">
    <property type="component" value="Unassembled WGS sequence"/>
</dbReference>
<dbReference type="WBParaSite" id="ACAC_0000415701-mRNA-1">
    <property type="protein sequence ID" value="ACAC_0000415701-mRNA-1"/>
    <property type="gene ID" value="ACAC_0000415701"/>
</dbReference>
<reference evidence="2" key="1">
    <citation type="submission" date="2012-09" db="EMBL/GenBank/DDBJ databases">
        <authorList>
            <person name="Martin A.A."/>
        </authorList>
    </citation>
    <scope>NUCLEOTIDE SEQUENCE</scope>
</reference>
<protein>
    <submittedName>
        <fullName evidence="3">Uncharacterized protein</fullName>
    </submittedName>
</protein>